<dbReference type="GO" id="GO:0006508">
    <property type="term" value="P:proteolysis"/>
    <property type="evidence" value="ECO:0007669"/>
    <property type="project" value="UniProtKB-KW"/>
</dbReference>
<dbReference type="InterPro" id="IPR015500">
    <property type="entry name" value="Peptidase_S8_subtilisin-rel"/>
</dbReference>
<dbReference type="OrthoDB" id="206201at2759"/>
<sequence length="964" mass="107728">MASIRRSNTATEDILPTESPGWNGLQTLRSCLSGRLARFRPQGVPRSRPRKSNNDAIIFELDLSDVLRAKPIVVRLSKEDYDEMNEMALDLLYSLNSMVNLDLQKDPSFMGITEYDGQSLGQSSTGGYDAAILDKDFKQLHTLMGFFASLEASPSPIAAQIRFNLTTGSSPLFILPPKDAGTLAIGRVRKWKAFLDGLPDGDETVENLQTMSLDATQLLVEEDQESISEQIEKRASVMVDTIFKEFRQLGCSKEATHEIRLQVSDELYTGTCTNLNIFVSCCPDESLVWQEAECGSFPGMSDVAKVSICNAIRQAMERRRRLHLLVKPQGLFDVTDKTRAVLLPSDNFDGESLSELFRQGIFRRIEPQDYIDGTAKKKIDSRAKTQIALGLSRCLMDFFDEGLDLASYSWTPDNVHFRQASVSGDKQSSRHLYVSLRPNISSNSTLDLSKMFKNGNPVLLSFARLLLEILGGRDIPIEIHPNNEDNISNWLSLCNIVDKLDPNESCSGYLRVVKGCLDLWKRLQSFQNRSNDLAARKVVREAIYEEVVKKLELILNPQPLKRKRRRSTVEYPPGKKLHASMAGPLPGETILVEKEAKPRVSFEGLEDLEDEYGGLSLYDEQDEEQTSNRGKAKEYFKHLDAVTMKYIKPLMKSSTCRLPQKQRGPIKIAIIDSGIDMTHPFIDGKKAQIRGWRNWTDADPNNYHDTYGHGTQVARLVLKVAPAVEVYVAKVSTGKQISQKDTGRIAEAIEWATAVWKVDMISLSLGLDGEDEKVKRALDKVLNPQRGGSKKIVMAAAANWGGNHAIAFPGCYEGVICIHSTDGHGNPSPSNPTVRNGINFAVLGLSIETSVKVKAKKCAISSATSPAEPRREVAYISGTSYATAIAAGIAANVLEFARHNPSLSEGEREVLYSSWGMRLLFEEMGTVRREHYYILPWKMFDGRAKEDIWRGIQDILRGQRWRGY</sequence>
<dbReference type="GO" id="GO:0004252">
    <property type="term" value="F:serine-type endopeptidase activity"/>
    <property type="evidence" value="ECO:0007669"/>
    <property type="project" value="UniProtKB-UniRule"/>
</dbReference>
<dbReference type="SUPFAM" id="SSF52743">
    <property type="entry name" value="Subtilisin-like"/>
    <property type="match status" value="1"/>
</dbReference>
<dbReference type="Proteomes" id="UP000717696">
    <property type="component" value="Unassembled WGS sequence"/>
</dbReference>
<dbReference type="InterPro" id="IPR000209">
    <property type="entry name" value="Peptidase_S8/S53_dom"/>
</dbReference>
<dbReference type="PROSITE" id="PS00136">
    <property type="entry name" value="SUBTILASE_ASP"/>
    <property type="match status" value="1"/>
</dbReference>
<evidence type="ECO:0000256" key="4">
    <source>
        <dbReference type="ARBA" id="ARBA00022825"/>
    </source>
</evidence>
<feature type="domain" description="DUF7580" evidence="7">
    <location>
        <begin position="227"/>
        <end position="557"/>
    </location>
</feature>
<protein>
    <recommendedName>
        <fullName evidence="10">Peptidase S8/S53 domain-containing protein</fullName>
    </recommendedName>
</protein>
<comment type="caution">
    <text evidence="8">The sequence shown here is derived from an EMBL/GenBank/DDBJ whole genome shotgun (WGS) entry which is preliminary data.</text>
</comment>
<evidence type="ECO:0000313" key="9">
    <source>
        <dbReference type="Proteomes" id="UP000717696"/>
    </source>
</evidence>
<evidence type="ECO:0000259" key="7">
    <source>
        <dbReference type="Pfam" id="PF24476"/>
    </source>
</evidence>
<organism evidence="8 9">
    <name type="scientific">Dactylonectria estremocensis</name>
    <dbReference type="NCBI Taxonomy" id="1079267"/>
    <lineage>
        <taxon>Eukaryota</taxon>
        <taxon>Fungi</taxon>
        <taxon>Dikarya</taxon>
        <taxon>Ascomycota</taxon>
        <taxon>Pezizomycotina</taxon>
        <taxon>Sordariomycetes</taxon>
        <taxon>Hypocreomycetidae</taxon>
        <taxon>Hypocreales</taxon>
        <taxon>Nectriaceae</taxon>
        <taxon>Dactylonectria</taxon>
    </lineage>
</organism>
<dbReference type="InterPro" id="IPR050131">
    <property type="entry name" value="Peptidase_S8_subtilisin-like"/>
</dbReference>
<dbReference type="InterPro" id="IPR036852">
    <property type="entry name" value="Peptidase_S8/S53_dom_sf"/>
</dbReference>
<dbReference type="PROSITE" id="PS51892">
    <property type="entry name" value="SUBTILASE"/>
    <property type="match status" value="1"/>
</dbReference>
<keyword evidence="2 5" id="KW-0645">Protease</keyword>
<comment type="similarity">
    <text evidence="1 5">Belongs to the peptidase S8 family.</text>
</comment>
<evidence type="ECO:0000256" key="5">
    <source>
        <dbReference type="PROSITE-ProRule" id="PRU01240"/>
    </source>
</evidence>
<keyword evidence="3 5" id="KW-0378">Hydrolase</keyword>
<dbReference type="Pfam" id="PF00082">
    <property type="entry name" value="Peptidase_S8"/>
    <property type="match status" value="1"/>
</dbReference>
<accession>A0A9P9EZ11</accession>
<evidence type="ECO:0000259" key="6">
    <source>
        <dbReference type="Pfam" id="PF00082"/>
    </source>
</evidence>
<dbReference type="EMBL" id="JAGMUU010000007">
    <property type="protein sequence ID" value="KAH7149101.1"/>
    <property type="molecule type" value="Genomic_DNA"/>
</dbReference>
<dbReference type="InterPro" id="IPR056002">
    <property type="entry name" value="DUF7580"/>
</dbReference>
<evidence type="ECO:0008006" key="10">
    <source>
        <dbReference type="Google" id="ProtNLM"/>
    </source>
</evidence>
<dbReference type="InterPro" id="IPR023827">
    <property type="entry name" value="Peptidase_S8_Asp-AS"/>
</dbReference>
<evidence type="ECO:0000313" key="8">
    <source>
        <dbReference type="EMBL" id="KAH7149101.1"/>
    </source>
</evidence>
<name>A0A9P9EZ11_9HYPO</name>
<dbReference type="AlphaFoldDB" id="A0A9P9EZ11"/>
<reference evidence="8" key="1">
    <citation type="journal article" date="2021" name="Nat. Commun.">
        <title>Genetic determinants of endophytism in the Arabidopsis root mycobiome.</title>
        <authorList>
            <person name="Mesny F."/>
            <person name="Miyauchi S."/>
            <person name="Thiergart T."/>
            <person name="Pickel B."/>
            <person name="Atanasova L."/>
            <person name="Karlsson M."/>
            <person name="Huettel B."/>
            <person name="Barry K.W."/>
            <person name="Haridas S."/>
            <person name="Chen C."/>
            <person name="Bauer D."/>
            <person name="Andreopoulos W."/>
            <person name="Pangilinan J."/>
            <person name="LaButti K."/>
            <person name="Riley R."/>
            <person name="Lipzen A."/>
            <person name="Clum A."/>
            <person name="Drula E."/>
            <person name="Henrissat B."/>
            <person name="Kohler A."/>
            <person name="Grigoriev I.V."/>
            <person name="Martin F.M."/>
            <person name="Hacquard S."/>
        </authorList>
    </citation>
    <scope>NUCLEOTIDE SEQUENCE</scope>
    <source>
        <strain evidence="8">MPI-CAGE-AT-0021</strain>
    </source>
</reference>
<keyword evidence="4 5" id="KW-0720">Serine protease</keyword>
<dbReference type="CDD" id="cd00306">
    <property type="entry name" value="Peptidases_S8_S53"/>
    <property type="match status" value="1"/>
</dbReference>
<dbReference type="PANTHER" id="PTHR43806">
    <property type="entry name" value="PEPTIDASE S8"/>
    <property type="match status" value="1"/>
</dbReference>
<dbReference type="PANTHER" id="PTHR43806:SF11">
    <property type="entry name" value="CEREVISIN-RELATED"/>
    <property type="match status" value="1"/>
</dbReference>
<proteinExistence type="inferred from homology"/>
<evidence type="ECO:0000256" key="1">
    <source>
        <dbReference type="ARBA" id="ARBA00011073"/>
    </source>
</evidence>
<dbReference type="Pfam" id="PF24476">
    <property type="entry name" value="DUF7580"/>
    <property type="match status" value="1"/>
</dbReference>
<feature type="domain" description="Peptidase S8/S53" evidence="6">
    <location>
        <begin position="666"/>
        <end position="898"/>
    </location>
</feature>
<evidence type="ECO:0000256" key="2">
    <source>
        <dbReference type="ARBA" id="ARBA00022670"/>
    </source>
</evidence>
<feature type="active site" description="Charge relay system" evidence="5">
    <location>
        <position position="880"/>
    </location>
</feature>
<dbReference type="PRINTS" id="PR00723">
    <property type="entry name" value="SUBTILISIN"/>
</dbReference>
<keyword evidence="9" id="KW-1185">Reference proteome</keyword>
<feature type="active site" description="Charge relay system" evidence="5">
    <location>
        <position position="709"/>
    </location>
</feature>
<feature type="active site" description="Charge relay system" evidence="5">
    <location>
        <position position="672"/>
    </location>
</feature>
<gene>
    <name evidence="8" type="ORF">B0J13DRAFT_674322</name>
</gene>
<evidence type="ECO:0000256" key="3">
    <source>
        <dbReference type="ARBA" id="ARBA00022801"/>
    </source>
</evidence>
<dbReference type="Gene3D" id="3.40.50.200">
    <property type="entry name" value="Peptidase S8/S53 domain"/>
    <property type="match status" value="1"/>
</dbReference>